<dbReference type="STRING" id="650164.K5V2J1"/>
<dbReference type="Proteomes" id="UP000008370">
    <property type="component" value="Unassembled WGS sequence"/>
</dbReference>
<evidence type="ECO:0000313" key="2">
    <source>
        <dbReference type="EMBL" id="EKM56746.1"/>
    </source>
</evidence>
<dbReference type="RefSeq" id="XP_007394581.1">
    <property type="nucleotide sequence ID" value="XM_007394519.1"/>
</dbReference>
<dbReference type="InParanoid" id="K5V2J1"/>
<dbReference type="AlphaFoldDB" id="K5V2J1"/>
<feature type="region of interest" description="Disordered" evidence="1">
    <location>
        <begin position="119"/>
        <end position="142"/>
    </location>
</feature>
<feature type="compositionally biased region" description="Low complexity" evidence="1">
    <location>
        <begin position="52"/>
        <end position="74"/>
    </location>
</feature>
<accession>K5V2J1</accession>
<dbReference type="GeneID" id="18912682"/>
<reference evidence="2 3" key="1">
    <citation type="journal article" date="2012" name="BMC Genomics">
        <title>Comparative genomics of the white-rot fungi, Phanerochaete carnosa and P. chrysosporium, to elucidate the genetic basis of the distinct wood types they colonize.</title>
        <authorList>
            <person name="Suzuki H."/>
            <person name="MacDonald J."/>
            <person name="Syed K."/>
            <person name="Salamov A."/>
            <person name="Hori C."/>
            <person name="Aerts A."/>
            <person name="Henrissat B."/>
            <person name="Wiebenga A."/>
            <person name="vanKuyk P.A."/>
            <person name="Barry K."/>
            <person name="Lindquist E."/>
            <person name="LaButti K."/>
            <person name="Lapidus A."/>
            <person name="Lucas S."/>
            <person name="Coutinho P."/>
            <person name="Gong Y."/>
            <person name="Samejima M."/>
            <person name="Mahadevan R."/>
            <person name="Abou-Zaid M."/>
            <person name="de Vries R.P."/>
            <person name="Igarashi K."/>
            <person name="Yadav J.S."/>
            <person name="Grigoriev I.V."/>
            <person name="Master E.R."/>
        </authorList>
    </citation>
    <scope>NUCLEOTIDE SEQUENCE [LARGE SCALE GENOMIC DNA]</scope>
    <source>
        <strain evidence="2 3">HHB-10118-sp</strain>
    </source>
</reference>
<feature type="region of interest" description="Disordered" evidence="1">
    <location>
        <begin position="37"/>
        <end position="91"/>
    </location>
</feature>
<evidence type="ECO:0000313" key="3">
    <source>
        <dbReference type="Proteomes" id="UP000008370"/>
    </source>
</evidence>
<name>K5V2J1_PHACS</name>
<dbReference type="KEGG" id="pco:PHACADRAFT_207937"/>
<evidence type="ECO:0000256" key="1">
    <source>
        <dbReference type="SAM" id="MobiDB-lite"/>
    </source>
</evidence>
<gene>
    <name evidence="2" type="ORF">PHACADRAFT_207937</name>
</gene>
<dbReference type="EMBL" id="JH930471">
    <property type="protein sequence ID" value="EKM56746.1"/>
    <property type="molecule type" value="Genomic_DNA"/>
</dbReference>
<proteinExistence type="predicted"/>
<keyword evidence="3" id="KW-1185">Reference proteome</keyword>
<sequence length="224" mass="23760">MQTAASGVGGQVLGDGLTWLDSKAFTSNIAAESDPELTTAATGEHAEPLAKATSESSATSESTNSSVTESTASTPTAVSMNETATTSTTNTARGSTGFAAYLCLLHCFLAPLAHRYPLPDRPTSTASPPRSKRTECSGRHSCSTGARTRALADICAALRSGENPLKVGTIISYVVRALQEDGSLPYSPEDLKALARSEADSWRRHGWWILEQERRQWRGSGQRG</sequence>
<protein>
    <submittedName>
        <fullName evidence="2">Uncharacterized protein</fullName>
    </submittedName>
</protein>
<organism evidence="2 3">
    <name type="scientific">Phanerochaete carnosa (strain HHB-10118-sp)</name>
    <name type="common">White-rot fungus</name>
    <name type="synonym">Peniophora carnosa</name>
    <dbReference type="NCBI Taxonomy" id="650164"/>
    <lineage>
        <taxon>Eukaryota</taxon>
        <taxon>Fungi</taxon>
        <taxon>Dikarya</taxon>
        <taxon>Basidiomycota</taxon>
        <taxon>Agaricomycotina</taxon>
        <taxon>Agaricomycetes</taxon>
        <taxon>Polyporales</taxon>
        <taxon>Phanerochaetaceae</taxon>
        <taxon>Phanerochaete</taxon>
    </lineage>
</organism>
<dbReference type="OrthoDB" id="1920326at2759"/>
<dbReference type="HOGENOM" id="CLU_1235407_0_0_1"/>